<protein>
    <recommendedName>
        <fullName evidence="2">Peptidase M56 domain-containing protein</fullName>
    </recommendedName>
</protein>
<dbReference type="CDD" id="cd07341">
    <property type="entry name" value="M56_BlaR1_MecR1_like"/>
    <property type="match status" value="1"/>
</dbReference>
<dbReference type="InterPro" id="IPR052173">
    <property type="entry name" value="Beta-lactam_resp_regulator"/>
</dbReference>
<evidence type="ECO:0000259" key="2">
    <source>
        <dbReference type="Pfam" id="PF05569"/>
    </source>
</evidence>
<evidence type="ECO:0000313" key="4">
    <source>
        <dbReference type="Proteomes" id="UP001500459"/>
    </source>
</evidence>
<dbReference type="PANTHER" id="PTHR34978">
    <property type="entry name" value="POSSIBLE SENSOR-TRANSDUCER PROTEIN BLAR"/>
    <property type="match status" value="1"/>
</dbReference>
<dbReference type="PANTHER" id="PTHR34978:SF3">
    <property type="entry name" value="SLR0241 PROTEIN"/>
    <property type="match status" value="1"/>
</dbReference>
<reference evidence="4" key="1">
    <citation type="journal article" date="2019" name="Int. J. Syst. Evol. Microbiol.">
        <title>The Global Catalogue of Microorganisms (GCM) 10K type strain sequencing project: providing services to taxonomists for standard genome sequencing and annotation.</title>
        <authorList>
            <consortium name="The Broad Institute Genomics Platform"/>
            <consortium name="The Broad Institute Genome Sequencing Center for Infectious Disease"/>
            <person name="Wu L."/>
            <person name="Ma J."/>
        </authorList>
    </citation>
    <scope>NUCLEOTIDE SEQUENCE [LARGE SCALE GENOMIC DNA]</scope>
    <source>
        <strain evidence="4">JCM 17106</strain>
    </source>
</reference>
<keyword evidence="1" id="KW-0472">Membrane</keyword>
<organism evidence="3 4">
    <name type="scientific">Aquimarina addita</name>
    <dbReference type="NCBI Taxonomy" id="870485"/>
    <lineage>
        <taxon>Bacteria</taxon>
        <taxon>Pseudomonadati</taxon>
        <taxon>Bacteroidota</taxon>
        <taxon>Flavobacteriia</taxon>
        <taxon>Flavobacteriales</taxon>
        <taxon>Flavobacteriaceae</taxon>
        <taxon>Aquimarina</taxon>
    </lineage>
</organism>
<sequence length="551" mass="63182">MTPVLSLVLPFIKIETFKASTSQIYVTRIERVLTQSSQSLEIIGTTGSEQHPTNWWLIVYLIGAGISFLLLILKLYKLKILKSVSFHAHLDNKKISILPNSKQAFSFWNTIYLGDTLDEDEKKQILVHELVHVEQKHSLDQLLFEILKILFWWNPLVYNYQSRITVLHEYIADAVVITTIDKRNYIDQLLNAAFQTQEITFVNQFFNQSLIKKRIIMLQKTKSKTISKFKYLFLIPVIAGILVYTSCSDDSNESENSLKNETTVATQEKTITQNDVETACLNKNASYDFNLDNYLRIENGKNTEAILNIVNVDTEKIVRSAHFVRSQMYYLRNIPEGKYRLDFVYGEDYVEETVNGVCTGFFKNLNITEIGEDILDFNTTTSTEGKNVPSYSLELDLIPSTSSDDQEEQQNYDINTNSDDIEENSSLSACLKEKAIYDSTIDNYMKLEIADNTEVIVELISVENSQSVRTVHLKENTKTVLKNIPEGKYKVHIQYGESYEEVTTNGMCKVRFKNQIASEIEDHVLDFYVTKTPDGKNVPSYSLTLDIAEVN</sequence>
<dbReference type="InterPro" id="IPR008756">
    <property type="entry name" value="Peptidase_M56"/>
</dbReference>
<dbReference type="EMBL" id="BAABCW010000021">
    <property type="protein sequence ID" value="GAA3519274.1"/>
    <property type="molecule type" value="Genomic_DNA"/>
</dbReference>
<feature type="domain" description="Peptidase M56" evidence="2">
    <location>
        <begin position="107"/>
        <end position="218"/>
    </location>
</feature>
<feature type="transmembrane region" description="Helical" evidence="1">
    <location>
        <begin position="229"/>
        <end position="246"/>
    </location>
</feature>
<evidence type="ECO:0000256" key="1">
    <source>
        <dbReference type="SAM" id="Phobius"/>
    </source>
</evidence>
<evidence type="ECO:0000313" key="3">
    <source>
        <dbReference type="EMBL" id="GAA3519274.1"/>
    </source>
</evidence>
<keyword evidence="4" id="KW-1185">Reference proteome</keyword>
<accession>A0ABP6UUF2</accession>
<gene>
    <name evidence="3" type="ORF">GCM10022393_36800</name>
</gene>
<dbReference type="Proteomes" id="UP001500459">
    <property type="component" value="Unassembled WGS sequence"/>
</dbReference>
<comment type="caution">
    <text evidence="3">The sequence shown here is derived from an EMBL/GenBank/DDBJ whole genome shotgun (WGS) entry which is preliminary data.</text>
</comment>
<feature type="transmembrane region" description="Helical" evidence="1">
    <location>
        <begin position="55"/>
        <end position="76"/>
    </location>
</feature>
<keyword evidence="1" id="KW-1133">Transmembrane helix</keyword>
<name>A0ABP6UUF2_9FLAO</name>
<keyword evidence="1" id="KW-0812">Transmembrane</keyword>
<dbReference type="Pfam" id="PF05569">
    <property type="entry name" value="Peptidase_M56"/>
    <property type="match status" value="1"/>
</dbReference>
<proteinExistence type="predicted"/>